<dbReference type="Pfam" id="PF00419">
    <property type="entry name" value="Fimbrial"/>
    <property type="match status" value="1"/>
</dbReference>
<evidence type="ECO:0000313" key="6">
    <source>
        <dbReference type="EMBL" id="MCL1030134.1"/>
    </source>
</evidence>
<dbReference type="InterPro" id="IPR000259">
    <property type="entry name" value="Adhesion_dom_fimbrial"/>
</dbReference>
<accession>A0ABT0KDM5</accession>
<evidence type="ECO:0000259" key="5">
    <source>
        <dbReference type="Pfam" id="PF00419"/>
    </source>
</evidence>
<evidence type="ECO:0000256" key="3">
    <source>
        <dbReference type="ARBA" id="ARBA00023263"/>
    </source>
</evidence>
<dbReference type="Proteomes" id="UP001165275">
    <property type="component" value="Unassembled WGS sequence"/>
</dbReference>
<evidence type="ECO:0000256" key="4">
    <source>
        <dbReference type="SAM" id="SignalP"/>
    </source>
</evidence>
<gene>
    <name evidence="6" type="ORF">KAJ71_14030</name>
</gene>
<feature type="chain" id="PRO_5045131994" evidence="4">
    <location>
        <begin position="30"/>
        <end position="391"/>
    </location>
</feature>
<keyword evidence="7" id="KW-1185">Reference proteome</keyword>
<keyword evidence="3" id="KW-0281">Fimbrium</keyword>
<comment type="subcellular location">
    <subcellularLocation>
        <location evidence="1">Fimbrium</location>
    </subcellularLocation>
</comment>
<dbReference type="RefSeq" id="WP_248946302.1">
    <property type="nucleotide sequence ID" value="NZ_CBCSGY010000105.1"/>
</dbReference>
<organism evidence="6 7">
    <name type="scientific">Serratia silvae</name>
    <dbReference type="NCBI Taxonomy" id="2824122"/>
    <lineage>
        <taxon>Bacteria</taxon>
        <taxon>Pseudomonadati</taxon>
        <taxon>Pseudomonadota</taxon>
        <taxon>Gammaproteobacteria</taxon>
        <taxon>Enterobacterales</taxon>
        <taxon>Yersiniaceae</taxon>
        <taxon>Serratia</taxon>
    </lineage>
</organism>
<dbReference type="InterPro" id="IPR036937">
    <property type="entry name" value="Adhesion_dom_fimbrial_sf"/>
</dbReference>
<proteinExistence type="predicted"/>
<dbReference type="PANTHER" id="PTHR33420:SF31">
    <property type="entry name" value="TYPE 1 FIMBRIN D-MANNOSE SPECIFIC ADHESIN"/>
    <property type="match status" value="1"/>
</dbReference>
<dbReference type="InterPro" id="IPR008966">
    <property type="entry name" value="Adhesion_dom_sf"/>
</dbReference>
<keyword evidence="2 4" id="KW-0732">Signal</keyword>
<evidence type="ECO:0000256" key="2">
    <source>
        <dbReference type="ARBA" id="ARBA00022729"/>
    </source>
</evidence>
<dbReference type="SUPFAM" id="SSF49401">
    <property type="entry name" value="Bacterial adhesins"/>
    <property type="match status" value="1"/>
</dbReference>
<feature type="domain" description="Fimbrial-type adhesion" evidence="5">
    <location>
        <begin position="221"/>
        <end position="386"/>
    </location>
</feature>
<dbReference type="InterPro" id="IPR050263">
    <property type="entry name" value="Bact_Fimbrial_Adh_Pro"/>
</dbReference>
<dbReference type="Gene3D" id="2.60.40.1090">
    <property type="entry name" value="Fimbrial-type adhesion domain"/>
    <property type="match status" value="1"/>
</dbReference>
<dbReference type="PANTHER" id="PTHR33420">
    <property type="entry name" value="FIMBRIAL SUBUNIT ELFA-RELATED"/>
    <property type="match status" value="1"/>
</dbReference>
<protein>
    <submittedName>
        <fullName evidence="6">Fimbrial protein</fullName>
    </submittedName>
</protein>
<evidence type="ECO:0000256" key="1">
    <source>
        <dbReference type="ARBA" id="ARBA00004561"/>
    </source>
</evidence>
<reference evidence="6" key="1">
    <citation type="submission" date="2021-04" db="EMBL/GenBank/DDBJ databases">
        <title>Genome sequence of Serratia sp. arafor3.</title>
        <authorList>
            <person name="Besaury L."/>
        </authorList>
    </citation>
    <scope>NUCLEOTIDE SEQUENCE</scope>
    <source>
        <strain evidence="6">Arafor3</strain>
    </source>
</reference>
<name>A0ABT0KDM5_9GAMM</name>
<evidence type="ECO:0000313" key="7">
    <source>
        <dbReference type="Proteomes" id="UP001165275"/>
    </source>
</evidence>
<dbReference type="EMBL" id="JAGQDC010000010">
    <property type="protein sequence ID" value="MCL1030134.1"/>
    <property type="molecule type" value="Genomic_DNA"/>
</dbReference>
<sequence>MNKVQSIVRRSVMGIALVGGLGTMQQALAEGTGPCWPVDAPHQYTVNFDKEMLRPDDNAAGKPPIKDGEIDHDWKGSGAAPYLVKCQCSNNQMSASYISAQPTEEMGGIIHTDDGWNFYLVPGTNKTLAIASQVYIGGATNRHFSVPFVGVSNGWEGDTSSCDGTSSKGKEYASGGNGMINLLIVKPFVGVMPINAHILDIYIAAKQSGGSVSGNPVAKVTINGTVKVHQSCEIHNAAIPINFGDIMSESFKVAGEMPVGFDNVYKGHLTMDCGNISNGVEVYLTLKGEPNIHNKTALRTTKEDGSENEDIGIRFINNVSPGEPVIIPSPSVEDAPSSASLLPVKMTGLGQLISTGETSFLAYPISTTGKPPEVGKFNATATLNVHLESKN</sequence>
<feature type="signal peptide" evidence="4">
    <location>
        <begin position="1"/>
        <end position="29"/>
    </location>
</feature>
<comment type="caution">
    <text evidence="6">The sequence shown here is derived from an EMBL/GenBank/DDBJ whole genome shotgun (WGS) entry which is preliminary data.</text>
</comment>